<organism evidence="5 6">
    <name type="scientific">Bacteroides eggerthii</name>
    <dbReference type="NCBI Taxonomy" id="28111"/>
    <lineage>
        <taxon>Bacteria</taxon>
        <taxon>Pseudomonadati</taxon>
        <taxon>Bacteroidota</taxon>
        <taxon>Bacteroidia</taxon>
        <taxon>Bacteroidales</taxon>
        <taxon>Bacteroidaceae</taxon>
        <taxon>Bacteroides</taxon>
    </lineage>
</organism>
<keyword evidence="2 5" id="KW-0808">Transferase</keyword>
<dbReference type="Proteomes" id="UP000283538">
    <property type="component" value="Unassembled WGS sequence"/>
</dbReference>
<evidence type="ECO:0000313" key="6">
    <source>
        <dbReference type="Proteomes" id="UP000283538"/>
    </source>
</evidence>
<dbReference type="Pfam" id="PF00535">
    <property type="entry name" value="Glycos_transf_2"/>
    <property type="match status" value="1"/>
</dbReference>
<dbReference type="EMBL" id="CP072227">
    <property type="protein sequence ID" value="QUT46538.1"/>
    <property type="molecule type" value="Genomic_DNA"/>
</dbReference>
<name>A0A414M9R9_9BACE</name>
<dbReference type="RefSeq" id="WP_118226399.1">
    <property type="nucleotide sequence ID" value="NZ_CP072227.1"/>
</dbReference>
<dbReference type="Proteomes" id="UP000679226">
    <property type="component" value="Chromosome"/>
</dbReference>
<evidence type="ECO:0000259" key="3">
    <source>
        <dbReference type="Pfam" id="PF00535"/>
    </source>
</evidence>
<dbReference type="SUPFAM" id="SSF53448">
    <property type="entry name" value="Nucleotide-diphospho-sugar transferases"/>
    <property type="match status" value="1"/>
</dbReference>
<dbReference type="Gene3D" id="3.90.550.10">
    <property type="entry name" value="Spore Coat Polysaccharide Biosynthesis Protein SpsA, Chain A"/>
    <property type="match status" value="1"/>
</dbReference>
<proteinExistence type="predicted"/>
<dbReference type="GO" id="GO:0016758">
    <property type="term" value="F:hexosyltransferase activity"/>
    <property type="evidence" value="ECO:0007669"/>
    <property type="project" value="UniProtKB-ARBA"/>
</dbReference>
<dbReference type="PANTHER" id="PTHR22916">
    <property type="entry name" value="GLYCOSYLTRANSFERASE"/>
    <property type="match status" value="1"/>
</dbReference>
<reference evidence="5 6" key="1">
    <citation type="submission" date="2018-08" db="EMBL/GenBank/DDBJ databases">
        <title>A genome reference for cultivated species of the human gut microbiota.</title>
        <authorList>
            <person name="Zou Y."/>
            <person name="Xue W."/>
            <person name="Luo G."/>
        </authorList>
    </citation>
    <scope>NUCLEOTIDE SEQUENCE [LARGE SCALE GENOMIC DNA]</scope>
    <source>
        <strain evidence="5 6">AM26-26AC</strain>
    </source>
</reference>
<gene>
    <name evidence="5" type="ORF">DW701_12250</name>
    <name evidence="4" type="ORF">INE88_03369</name>
</gene>
<dbReference type="CDD" id="cd00761">
    <property type="entry name" value="Glyco_tranf_GTA_type"/>
    <property type="match status" value="1"/>
</dbReference>
<dbReference type="InterPro" id="IPR001173">
    <property type="entry name" value="Glyco_trans_2-like"/>
</dbReference>
<evidence type="ECO:0000313" key="5">
    <source>
        <dbReference type="EMBL" id="RHF07248.1"/>
    </source>
</evidence>
<accession>A0A414M9R9</accession>
<dbReference type="InterPro" id="IPR029044">
    <property type="entry name" value="Nucleotide-diphossugar_trans"/>
</dbReference>
<dbReference type="KEGG" id="beg:INE88_03369"/>
<evidence type="ECO:0000256" key="1">
    <source>
        <dbReference type="ARBA" id="ARBA00022676"/>
    </source>
</evidence>
<sequence>MNDKISVIIPIYNVEAYLNKCLQSIADQTYSNLEIILINDGSPDGCDKLCKEWEQKDSRIIYIKKENGGVCSARNLGLDKATGNYIAFVDADDYISPLMYEKLYTLMVDNKADLVICGRTRILEGRTVTYKNTGMQIFSGKNVNMQNLSCQFDLNICMNKLYKKSLFKDLRFPSNMTYAEDLFIVPDILDNAQKIVYTAEGLYYYVERGNSASFTLNEKKLMNDICAKQKLLNYLISNHANCSIAFDWLFAAYTNLYNNSKSFCTKVKAWVYYAKFYWFHFKWSICHVKASIFLVLPSLYNRIKRNKILAI</sequence>
<reference evidence="4" key="2">
    <citation type="journal article" date="2021" name="PLoS Genet.">
        <title>Mobile Type VI secretion system loci of the gut Bacteroidales display extensive intra-ecosystem transfer, multi-species spread and geographical clustering.</title>
        <authorList>
            <person name="Garcia-Bayona L."/>
            <person name="Coyne M.J."/>
            <person name="Comstock L.E."/>
        </authorList>
    </citation>
    <scope>NUCLEOTIDE SEQUENCE</scope>
    <source>
        <strain evidence="4">CL11T00C20</strain>
    </source>
</reference>
<feature type="domain" description="Glycosyltransferase 2-like" evidence="3">
    <location>
        <begin position="6"/>
        <end position="170"/>
    </location>
</feature>
<dbReference type="PANTHER" id="PTHR22916:SF51">
    <property type="entry name" value="GLYCOSYLTRANSFERASE EPSH-RELATED"/>
    <property type="match status" value="1"/>
</dbReference>
<dbReference type="AlphaFoldDB" id="A0A414M9R9"/>
<protein>
    <submittedName>
        <fullName evidence="4">Glycosyl transferase family 2</fullName>
    </submittedName>
    <submittedName>
        <fullName evidence="5">Glycosyltransferase family 2 protein</fullName>
    </submittedName>
</protein>
<evidence type="ECO:0000313" key="4">
    <source>
        <dbReference type="EMBL" id="QUT46538.1"/>
    </source>
</evidence>
<dbReference type="EMBL" id="QSLA01000013">
    <property type="protein sequence ID" value="RHF07248.1"/>
    <property type="molecule type" value="Genomic_DNA"/>
</dbReference>
<evidence type="ECO:0000256" key="2">
    <source>
        <dbReference type="ARBA" id="ARBA00022679"/>
    </source>
</evidence>
<keyword evidence="1" id="KW-0328">Glycosyltransferase</keyword>